<dbReference type="EMBL" id="QNRE01000020">
    <property type="protein sequence ID" value="RBO83035.1"/>
    <property type="molecule type" value="Genomic_DNA"/>
</dbReference>
<gene>
    <name evidence="3" type="ORF">DFR74_12034</name>
</gene>
<dbReference type="CDD" id="cd21112">
    <property type="entry name" value="alphaLP-like"/>
    <property type="match status" value="1"/>
</dbReference>
<feature type="signal peptide" evidence="1">
    <location>
        <begin position="1"/>
        <end position="42"/>
    </location>
</feature>
<evidence type="ECO:0000259" key="2">
    <source>
        <dbReference type="Pfam" id="PF00089"/>
    </source>
</evidence>
<dbReference type="PROSITE" id="PS00135">
    <property type="entry name" value="TRYPSIN_SER"/>
    <property type="match status" value="1"/>
</dbReference>
<evidence type="ECO:0000313" key="4">
    <source>
        <dbReference type="Proteomes" id="UP000252586"/>
    </source>
</evidence>
<dbReference type="SUPFAM" id="SSF50494">
    <property type="entry name" value="Trypsin-like serine proteases"/>
    <property type="match status" value="1"/>
</dbReference>
<keyword evidence="4" id="KW-1185">Reference proteome</keyword>
<dbReference type="InterPro" id="IPR001254">
    <property type="entry name" value="Trypsin_dom"/>
</dbReference>
<dbReference type="GO" id="GO:0006508">
    <property type="term" value="P:proteolysis"/>
    <property type="evidence" value="ECO:0007669"/>
    <property type="project" value="InterPro"/>
</dbReference>
<proteinExistence type="predicted"/>
<protein>
    <submittedName>
        <fullName evidence="3">Trypsin</fullName>
    </submittedName>
</protein>
<dbReference type="Gene3D" id="3.30.300.50">
    <property type="match status" value="1"/>
</dbReference>
<dbReference type="InterPro" id="IPR009003">
    <property type="entry name" value="Peptidase_S1_PA"/>
</dbReference>
<dbReference type="InterPro" id="IPR043504">
    <property type="entry name" value="Peptidase_S1_PA_chymotrypsin"/>
</dbReference>
<dbReference type="Pfam" id="PF00089">
    <property type="entry name" value="Trypsin"/>
    <property type="match status" value="1"/>
</dbReference>
<sequence length="436" mass="44733">MLLPDMRRSPSSPGRTRAFVRRAAVAAAAVLIAGPLAASAHAEPAGPQLPEELAAAVQRDLKISPQEYVDRAGVAQQVAAFATDAQAKFPQVFAGAWLNEAGQGVIALAKGEGADAAREAAQEAGFTVNEVAKSESALREEISAFSQWLDGQPEWVSKLVRGAVIDTVNNAIAVRVDQAGLPLPTFIDPARVIVSAPPVTGQPIAEPREIAEAGTGALVAGQAYAAVSGDVFMRCSLGFNGTDGAGNVVNITAGHCNPEVPGAAGVFEVFPGDEIGQQLGTFHKSVLGAQDYAIVRVNNQSRPRFENNLVGVPGRAPIALTGTAVPVVGAPVCKSGTTTGFSCGVINAVDQTVLVGEREQTQTFSANICGLRGDSGGPVITGTLALGIASASSVADDPFCEFSNFLGLLTGNAPQLFAQPLHTVLADNPGLSVRTN</sequence>
<dbReference type="InterPro" id="IPR035070">
    <property type="entry name" value="Streptogrisin_prodomain"/>
</dbReference>
<name>A0A366CZE7_9NOCA</name>
<dbReference type="Gene3D" id="2.40.10.10">
    <property type="entry name" value="Trypsin-like serine proteases"/>
    <property type="match status" value="2"/>
</dbReference>
<dbReference type="InterPro" id="IPR033116">
    <property type="entry name" value="TRYPSIN_SER"/>
</dbReference>
<evidence type="ECO:0000256" key="1">
    <source>
        <dbReference type="SAM" id="SignalP"/>
    </source>
</evidence>
<dbReference type="Proteomes" id="UP000252586">
    <property type="component" value="Unassembled WGS sequence"/>
</dbReference>
<organism evidence="3 4">
    <name type="scientific">Nocardia puris</name>
    <dbReference type="NCBI Taxonomy" id="208602"/>
    <lineage>
        <taxon>Bacteria</taxon>
        <taxon>Bacillati</taxon>
        <taxon>Actinomycetota</taxon>
        <taxon>Actinomycetes</taxon>
        <taxon>Mycobacteriales</taxon>
        <taxon>Nocardiaceae</taxon>
        <taxon>Nocardia</taxon>
    </lineage>
</organism>
<evidence type="ECO:0000313" key="3">
    <source>
        <dbReference type="EMBL" id="RBO83035.1"/>
    </source>
</evidence>
<feature type="chain" id="PRO_5016924875" evidence="1">
    <location>
        <begin position="43"/>
        <end position="436"/>
    </location>
</feature>
<dbReference type="GO" id="GO:0004252">
    <property type="term" value="F:serine-type endopeptidase activity"/>
    <property type="evidence" value="ECO:0007669"/>
    <property type="project" value="InterPro"/>
</dbReference>
<feature type="domain" description="Peptidase S1" evidence="2">
    <location>
        <begin position="251"/>
        <end position="395"/>
    </location>
</feature>
<dbReference type="AlphaFoldDB" id="A0A366CZE7"/>
<dbReference type="InterPro" id="IPR018114">
    <property type="entry name" value="TRYPSIN_HIS"/>
</dbReference>
<dbReference type="OrthoDB" id="4151186at2"/>
<dbReference type="STRING" id="1210090.GCA_001613185_06089"/>
<accession>A0A366CZE7</accession>
<keyword evidence="1" id="KW-0732">Signal</keyword>
<dbReference type="PROSITE" id="PS00134">
    <property type="entry name" value="TRYPSIN_HIS"/>
    <property type="match status" value="1"/>
</dbReference>
<reference evidence="3 4" key="1">
    <citation type="submission" date="2018-06" db="EMBL/GenBank/DDBJ databases">
        <title>Genomic Encyclopedia of Type Strains, Phase IV (KMG-IV): sequencing the most valuable type-strain genomes for metagenomic binning, comparative biology and taxonomic classification.</title>
        <authorList>
            <person name="Goeker M."/>
        </authorList>
    </citation>
    <scope>NUCLEOTIDE SEQUENCE [LARGE SCALE GENOMIC DNA]</scope>
    <source>
        <strain evidence="3 4">DSM 44599</strain>
    </source>
</reference>
<dbReference type="RefSeq" id="WP_067513661.1">
    <property type="nucleotide sequence ID" value="NZ_CP107943.1"/>
</dbReference>
<comment type="caution">
    <text evidence="3">The sequence shown here is derived from an EMBL/GenBank/DDBJ whole genome shotgun (WGS) entry which is preliminary data.</text>
</comment>